<keyword evidence="1" id="KW-1133">Transmembrane helix</keyword>
<feature type="transmembrane region" description="Helical" evidence="1">
    <location>
        <begin position="9"/>
        <end position="29"/>
    </location>
</feature>
<comment type="caution">
    <text evidence="2">The sequence shown here is derived from an EMBL/GenBank/DDBJ whole genome shotgun (WGS) entry which is preliminary data.</text>
</comment>
<organism evidence="2">
    <name type="scientific">gut metagenome</name>
    <dbReference type="NCBI Taxonomy" id="749906"/>
    <lineage>
        <taxon>unclassified sequences</taxon>
        <taxon>metagenomes</taxon>
        <taxon>organismal metagenomes</taxon>
    </lineage>
</organism>
<sequence length="55" mass="6222">MIYIKSKELLTVVVTLVLIALLVCSVLLYQNHMKYSGFTLESHELLLDKALGKNN</sequence>
<name>J9C8U3_9ZZZZ</name>
<evidence type="ECO:0000256" key="1">
    <source>
        <dbReference type="SAM" id="Phobius"/>
    </source>
</evidence>
<gene>
    <name evidence="2" type="ORF">EVA_15572</name>
</gene>
<keyword evidence="1" id="KW-0812">Transmembrane</keyword>
<dbReference type="EMBL" id="AMCI01005345">
    <property type="protein sequence ID" value="EJW96320.1"/>
    <property type="molecule type" value="Genomic_DNA"/>
</dbReference>
<protein>
    <submittedName>
        <fullName evidence="2">Uncharacterized protein</fullName>
    </submittedName>
</protein>
<dbReference type="AlphaFoldDB" id="J9C8U3"/>
<reference evidence="2" key="1">
    <citation type="journal article" date="2012" name="PLoS ONE">
        <title>Gene sets for utilization of primary and secondary nutrition supplies in the distal gut of endangered iberian lynx.</title>
        <authorList>
            <person name="Alcaide M."/>
            <person name="Messina E."/>
            <person name="Richter M."/>
            <person name="Bargiela R."/>
            <person name="Peplies J."/>
            <person name="Huws S.A."/>
            <person name="Newbold C.J."/>
            <person name="Golyshin P.N."/>
            <person name="Simon M.A."/>
            <person name="Lopez G."/>
            <person name="Yakimov M.M."/>
            <person name="Ferrer M."/>
        </authorList>
    </citation>
    <scope>NUCLEOTIDE SEQUENCE</scope>
</reference>
<keyword evidence="1" id="KW-0472">Membrane</keyword>
<proteinExistence type="predicted"/>
<accession>J9C8U3</accession>
<evidence type="ECO:0000313" key="2">
    <source>
        <dbReference type="EMBL" id="EJW96320.1"/>
    </source>
</evidence>